<evidence type="ECO:0000313" key="2">
    <source>
        <dbReference type="Proteomes" id="UP000215914"/>
    </source>
</evidence>
<reference evidence="1" key="2">
    <citation type="submission" date="2020-06" db="EMBL/GenBank/DDBJ databases">
        <title>Helianthus annuus Genome sequencing and assembly Release 2.</title>
        <authorList>
            <person name="Gouzy J."/>
            <person name="Langlade N."/>
            <person name="Munos S."/>
        </authorList>
    </citation>
    <scope>NUCLEOTIDE SEQUENCE</scope>
    <source>
        <tissue evidence="1">Leaves</tissue>
    </source>
</reference>
<protein>
    <submittedName>
        <fullName evidence="1">Uncharacterized protein</fullName>
    </submittedName>
</protein>
<organism evidence="1 2">
    <name type="scientific">Helianthus annuus</name>
    <name type="common">Common sunflower</name>
    <dbReference type="NCBI Taxonomy" id="4232"/>
    <lineage>
        <taxon>Eukaryota</taxon>
        <taxon>Viridiplantae</taxon>
        <taxon>Streptophyta</taxon>
        <taxon>Embryophyta</taxon>
        <taxon>Tracheophyta</taxon>
        <taxon>Spermatophyta</taxon>
        <taxon>Magnoliopsida</taxon>
        <taxon>eudicotyledons</taxon>
        <taxon>Gunneridae</taxon>
        <taxon>Pentapetalae</taxon>
        <taxon>asterids</taxon>
        <taxon>campanulids</taxon>
        <taxon>Asterales</taxon>
        <taxon>Asteraceae</taxon>
        <taxon>Asteroideae</taxon>
        <taxon>Heliantheae alliance</taxon>
        <taxon>Heliantheae</taxon>
        <taxon>Helianthus</taxon>
    </lineage>
</organism>
<dbReference type="AlphaFoldDB" id="A0A9K3IRU2"/>
<keyword evidence="2" id="KW-1185">Reference proteome</keyword>
<name>A0A9K3IRU2_HELAN</name>
<evidence type="ECO:0000313" key="1">
    <source>
        <dbReference type="EMBL" id="KAF5801672.1"/>
    </source>
</evidence>
<comment type="caution">
    <text evidence="1">The sequence shown here is derived from an EMBL/GenBank/DDBJ whole genome shotgun (WGS) entry which is preliminary data.</text>
</comment>
<dbReference type="Proteomes" id="UP000215914">
    <property type="component" value="Unassembled WGS sequence"/>
</dbReference>
<dbReference type="EMBL" id="MNCJ02000321">
    <property type="protein sequence ID" value="KAF5801672.1"/>
    <property type="molecule type" value="Genomic_DNA"/>
</dbReference>
<reference evidence="1" key="1">
    <citation type="journal article" date="2017" name="Nature">
        <title>The sunflower genome provides insights into oil metabolism, flowering and Asterid evolution.</title>
        <authorList>
            <person name="Badouin H."/>
            <person name="Gouzy J."/>
            <person name="Grassa C.J."/>
            <person name="Murat F."/>
            <person name="Staton S.E."/>
            <person name="Cottret L."/>
            <person name="Lelandais-Briere C."/>
            <person name="Owens G.L."/>
            <person name="Carrere S."/>
            <person name="Mayjonade B."/>
            <person name="Legrand L."/>
            <person name="Gill N."/>
            <person name="Kane N.C."/>
            <person name="Bowers J.E."/>
            <person name="Hubner S."/>
            <person name="Bellec A."/>
            <person name="Berard A."/>
            <person name="Berges H."/>
            <person name="Blanchet N."/>
            <person name="Boniface M.C."/>
            <person name="Brunel D."/>
            <person name="Catrice O."/>
            <person name="Chaidir N."/>
            <person name="Claudel C."/>
            <person name="Donnadieu C."/>
            <person name="Faraut T."/>
            <person name="Fievet G."/>
            <person name="Helmstetter N."/>
            <person name="King M."/>
            <person name="Knapp S.J."/>
            <person name="Lai Z."/>
            <person name="Le Paslier M.C."/>
            <person name="Lippi Y."/>
            <person name="Lorenzon L."/>
            <person name="Mandel J.R."/>
            <person name="Marage G."/>
            <person name="Marchand G."/>
            <person name="Marquand E."/>
            <person name="Bret-Mestries E."/>
            <person name="Morien E."/>
            <person name="Nambeesan S."/>
            <person name="Nguyen T."/>
            <person name="Pegot-Espagnet P."/>
            <person name="Pouilly N."/>
            <person name="Raftis F."/>
            <person name="Sallet E."/>
            <person name="Schiex T."/>
            <person name="Thomas J."/>
            <person name="Vandecasteele C."/>
            <person name="Vares D."/>
            <person name="Vear F."/>
            <person name="Vautrin S."/>
            <person name="Crespi M."/>
            <person name="Mangin B."/>
            <person name="Burke J.M."/>
            <person name="Salse J."/>
            <person name="Munos S."/>
            <person name="Vincourt P."/>
            <person name="Rieseberg L.H."/>
            <person name="Langlade N.B."/>
        </authorList>
    </citation>
    <scope>NUCLEOTIDE SEQUENCE</scope>
    <source>
        <tissue evidence="1">Leaves</tissue>
    </source>
</reference>
<gene>
    <name evidence="1" type="ORF">HanXRQr2_Chr06g0250791</name>
</gene>
<accession>A0A9K3IRU2</accession>
<sequence length="41" mass="4652">MNYMLVVDCKTTGVDIFWCSISICAHDSSSDMSNQVRCLMF</sequence>
<proteinExistence type="predicted"/>
<dbReference type="Gramene" id="mRNA:HanXRQr2_Chr06g0250791">
    <property type="protein sequence ID" value="mRNA:HanXRQr2_Chr06g0250791"/>
    <property type="gene ID" value="HanXRQr2_Chr06g0250791"/>
</dbReference>